<accession>A0ABU9DCC2</accession>
<feature type="domain" description="ABC transporter" evidence="3">
    <location>
        <begin position="5"/>
        <end position="238"/>
    </location>
</feature>
<dbReference type="Pfam" id="PF00005">
    <property type="entry name" value="ABC_tran"/>
    <property type="match status" value="1"/>
</dbReference>
<evidence type="ECO:0000259" key="3">
    <source>
        <dbReference type="PROSITE" id="PS50893"/>
    </source>
</evidence>
<organism evidence="4 5">
    <name type="scientific">Paenibacillus filicis</name>
    <dbReference type="NCBI Taxonomy" id="669464"/>
    <lineage>
        <taxon>Bacteria</taxon>
        <taxon>Bacillati</taxon>
        <taxon>Bacillota</taxon>
        <taxon>Bacilli</taxon>
        <taxon>Bacillales</taxon>
        <taxon>Paenibacillaceae</taxon>
        <taxon>Paenibacillus</taxon>
    </lineage>
</organism>
<proteinExistence type="predicted"/>
<reference evidence="4 5" key="1">
    <citation type="submission" date="2024-04" db="EMBL/GenBank/DDBJ databases">
        <title>draft genome sequnece of Paenibacillus filicis.</title>
        <authorList>
            <person name="Kim D.-U."/>
        </authorList>
    </citation>
    <scope>NUCLEOTIDE SEQUENCE [LARGE SCALE GENOMIC DNA]</scope>
    <source>
        <strain evidence="4 5">KACC14197</strain>
    </source>
</reference>
<evidence type="ECO:0000313" key="5">
    <source>
        <dbReference type="Proteomes" id="UP001469365"/>
    </source>
</evidence>
<dbReference type="PANTHER" id="PTHR43423">
    <property type="entry name" value="ABC TRANSPORTER I FAMILY MEMBER 17"/>
    <property type="match status" value="1"/>
</dbReference>
<sequence>MTVLLSIQQIAKRRFDAPDRYLFEQVTAEVTGGQRIAVLGVSGQGKSTLLRILARLDVPDEGKLLLQGTDSATWKPEEWRSRVSYVAQQAIMLPGSVEDNLRTVSLLHGRPFDRPLAEQCMAALGLGDMDWKKPAAELSGGEKQRTALIRSLLLRPQALLLDEVTASLDPGSKLAVERELNAWARREGTACLWITHDLEQARQVSDTVWFMSGGRLLEQADTQSFFHDPQTEAARQFLPEPSAGRGRH</sequence>
<protein>
    <submittedName>
        <fullName evidence="4">ATP-binding cassette domain-containing protein</fullName>
    </submittedName>
</protein>
<dbReference type="InterPro" id="IPR027417">
    <property type="entry name" value="P-loop_NTPase"/>
</dbReference>
<dbReference type="RefSeq" id="WP_341413546.1">
    <property type="nucleotide sequence ID" value="NZ_JBBPCC010000001.1"/>
</dbReference>
<dbReference type="SMART" id="SM00382">
    <property type="entry name" value="AAA"/>
    <property type="match status" value="1"/>
</dbReference>
<dbReference type="EMBL" id="JBBPCC010000001">
    <property type="protein sequence ID" value="MEK8126488.1"/>
    <property type="molecule type" value="Genomic_DNA"/>
</dbReference>
<dbReference type="PANTHER" id="PTHR43423:SF1">
    <property type="entry name" value="ABC TRANSPORTER I FAMILY MEMBER 17"/>
    <property type="match status" value="1"/>
</dbReference>
<keyword evidence="5" id="KW-1185">Reference proteome</keyword>
<evidence type="ECO:0000313" key="4">
    <source>
        <dbReference type="EMBL" id="MEK8126488.1"/>
    </source>
</evidence>
<dbReference type="GO" id="GO:0005524">
    <property type="term" value="F:ATP binding"/>
    <property type="evidence" value="ECO:0007669"/>
    <property type="project" value="UniProtKB-KW"/>
</dbReference>
<dbReference type="Proteomes" id="UP001469365">
    <property type="component" value="Unassembled WGS sequence"/>
</dbReference>
<dbReference type="Gene3D" id="3.40.50.300">
    <property type="entry name" value="P-loop containing nucleotide triphosphate hydrolases"/>
    <property type="match status" value="1"/>
</dbReference>
<name>A0ABU9DCC2_9BACL</name>
<evidence type="ECO:0000256" key="1">
    <source>
        <dbReference type="ARBA" id="ARBA00022741"/>
    </source>
</evidence>
<comment type="caution">
    <text evidence="4">The sequence shown here is derived from an EMBL/GenBank/DDBJ whole genome shotgun (WGS) entry which is preliminary data.</text>
</comment>
<evidence type="ECO:0000256" key="2">
    <source>
        <dbReference type="ARBA" id="ARBA00022840"/>
    </source>
</evidence>
<dbReference type="InterPro" id="IPR003439">
    <property type="entry name" value="ABC_transporter-like_ATP-bd"/>
</dbReference>
<dbReference type="PROSITE" id="PS50893">
    <property type="entry name" value="ABC_TRANSPORTER_2"/>
    <property type="match status" value="1"/>
</dbReference>
<dbReference type="InterPro" id="IPR003593">
    <property type="entry name" value="AAA+_ATPase"/>
</dbReference>
<keyword evidence="1" id="KW-0547">Nucleotide-binding</keyword>
<keyword evidence="2 4" id="KW-0067">ATP-binding</keyword>
<gene>
    <name evidence="4" type="ORF">WMW72_01020</name>
</gene>
<dbReference type="SUPFAM" id="SSF52540">
    <property type="entry name" value="P-loop containing nucleoside triphosphate hydrolases"/>
    <property type="match status" value="1"/>
</dbReference>